<dbReference type="Proteomes" id="UP000223409">
    <property type="component" value="Genome"/>
</dbReference>
<sequence>MKWGGGEGDSAPIAPLRPPQTEVELTVSLPTMPWVEDDGKPQKLHIKQVATGIEEMAEGERTWAINYLLDSVNTAVRKALAEKGYIRGGS</sequence>
<evidence type="ECO:0000313" key="2">
    <source>
        <dbReference type="Proteomes" id="UP000223409"/>
    </source>
</evidence>
<gene>
    <name evidence="1" type="primary">40</name>
    <name evidence="1" type="ORF">OKCENTRAL2016_40</name>
</gene>
<accession>A0A291AUZ1</accession>
<organism evidence="1 2">
    <name type="scientific">Mycobacterium phage OKCentral2016</name>
    <dbReference type="NCBI Taxonomy" id="2040289"/>
    <lineage>
        <taxon>Viruses</taxon>
        <taxon>Duplodnaviria</taxon>
        <taxon>Heunggongvirae</taxon>
        <taxon>Uroviricota</taxon>
        <taxon>Caudoviricetes</taxon>
        <taxon>Fromanvirus</taxon>
        <taxon>Fromanvirus goose</taxon>
    </lineage>
</organism>
<protein>
    <submittedName>
        <fullName evidence="1">Uncharacterized protein</fullName>
    </submittedName>
</protein>
<dbReference type="EMBL" id="MF773750">
    <property type="protein sequence ID" value="ATE84783.1"/>
    <property type="molecule type" value="Genomic_DNA"/>
</dbReference>
<reference evidence="1 2" key="1">
    <citation type="submission" date="2017-08" db="EMBL/GenBank/DDBJ databases">
        <authorList>
            <person name="Patton C.J."/>
            <person name="Kotturi H."/>
            <person name="Stoner T.H."/>
            <person name="Garlena R.A."/>
            <person name="Russell D.A."/>
            <person name="Hatfull G.F."/>
        </authorList>
    </citation>
    <scope>NUCLEOTIDE SEQUENCE [LARGE SCALE GENOMIC DNA]</scope>
</reference>
<name>A0A291AUZ1_9CAUD</name>
<evidence type="ECO:0000313" key="1">
    <source>
        <dbReference type="EMBL" id="ATE84783.1"/>
    </source>
</evidence>
<proteinExistence type="predicted"/>